<comment type="caution">
    <text evidence="2">The sequence shown here is derived from an EMBL/GenBank/DDBJ whole genome shotgun (WGS) entry which is preliminary data.</text>
</comment>
<keyword evidence="1" id="KW-1133">Transmembrane helix</keyword>
<proteinExistence type="predicted"/>
<accession>A0A7V7QMJ7</accession>
<evidence type="ECO:0000313" key="3">
    <source>
        <dbReference type="Proteomes" id="UP000461768"/>
    </source>
</evidence>
<feature type="transmembrane region" description="Helical" evidence="1">
    <location>
        <begin position="321"/>
        <end position="342"/>
    </location>
</feature>
<keyword evidence="1" id="KW-0472">Membrane</keyword>
<evidence type="ECO:0000313" key="2">
    <source>
        <dbReference type="EMBL" id="KAB1439864.1"/>
    </source>
</evidence>
<feature type="transmembrane region" description="Helical" evidence="1">
    <location>
        <begin position="14"/>
        <end position="32"/>
    </location>
</feature>
<protein>
    <submittedName>
        <fullName evidence="2">Uncharacterized protein</fullName>
    </submittedName>
</protein>
<keyword evidence="1" id="KW-0812">Transmembrane</keyword>
<feature type="transmembrane region" description="Helical" evidence="1">
    <location>
        <begin position="292"/>
        <end position="314"/>
    </location>
</feature>
<gene>
    <name evidence="2" type="ORF">F7O84_05620</name>
</gene>
<organism evidence="2 3">
    <name type="scientific">Candidatus Galacturonatibacter soehngenii</name>
    <dbReference type="NCBI Taxonomy" id="2307010"/>
    <lineage>
        <taxon>Bacteria</taxon>
        <taxon>Bacillati</taxon>
        <taxon>Bacillota</taxon>
        <taxon>Clostridia</taxon>
        <taxon>Lachnospirales</taxon>
        <taxon>Lachnospiraceae</taxon>
        <taxon>Candidatus Galacturonatibacter</taxon>
    </lineage>
</organism>
<keyword evidence="3" id="KW-1185">Reference proteome</keyword>
<reference evidence="2 3" key="2">
    <citation type="submission" date="2020-02" db="EMBL/GenBank/DDBJ databases">
        <title>Candidatus Galacturonibacter soehngenii shows hetero-acetogenic catabolism of galacturonic acid but lacks a canonical carbon monoxide dehydrogenase/acetyl-CoA synthase complex.</title>
        <authorList>
            <person name="Diender M."/>
            <person name="Stouten G.R."/>
            <person name="Petersen J.F."/>
            <person name="Nielsen P.H."/>
            <person name="Dueholm M.S."/>
            <person name="Pronk J.T."/>
            <person name="Van Loosdrecht M.C.M."/>
        </authorList>
    </citation>
    <scope>NUCLEOTIDE SEQUENCE [LARGE SCALE GENOMIC DNA]</scope>
    <source>
        <strain evidence="2">GalUA</strain>
    </source>
</reference>
<dbReference type="AlphaFoldDB" id="A0A7V7QMJ7"/>
<evidence type="ECO:0000256" key="1">
    <source>
        <dbReference type="SAM" id="Phobius"/>
    </source>
</evidence>
<dbReference type="RefSeq" id="WP_151142832.1">
    <property type="nucleotide sequence ID" value="NZ_WAGX01000004.1"/>
</dbReference>
<name>A0A7V7QMJ7_9FIRM</name>
<reference evidence="2 3" key="1">
    <citation type="submission" date="2019-09" db="EMBL/GenBank/DDBJ databases">
        <authorList>
            <person name="Valk L.C."/>
        </authorList>
    </citation>
    <scope>NUCLEOTIDE SEQUENCE [LARGE SCALE GENOMIC DNA]</scope>
    <source>
        <strain evidence="2">GalUA</strain>
    </source>
</reference>
<dbReference type="Proteomes" id="UP000461768">
    <property type="component" value="Unassembled WGS sequence"/>
</dbReference>
<dbReference type="OrthoDB" id="137965at2"/>
<dbReference type="EMBL" id="WAGX01000004">
    <property type="protein sequence ID" value="KAB1439864.1"/>
    <property type="molecule type" value="Genomic_DNA"/>
</dbReference>
<sequence length="727" mass="84523">MIYLQRKKQWCSKLLYLFLICIFFIIFPHLVAKASDTNQLSIEFTYGFQGITKIDSCTPIRIAIYNEGEEIKGKVQVIQSFVTPTNSTIETVLLNGFKEKNYMYESKVNIASNSTTQVSMIIPLMSQLNRLKVLIYDEYDNVVLTSMQEIEADDYYYYVYAGILSNDLSVQNYFENMALYQYNDYTFRAVMLEEKDIPVENYGLDIFNLLITNQEELDKLSKEQKNVIHNWEKNGGYIVNLSNLSKQPNDISWERLVPESQLKKLEYSYRSYVNWSITTALSNVFMNELPSFTLFAVVIAIYIVLVGPCLYLILKKLNKRNLFWGCEVVLSILFVLIVIVLGTNTRLKAPFINYFKIVTYNDDSVDNSVYFNIRAPYNNEYKLYLDKEYSLKPIYEYSYYNDRRKKVKLESYNIGITKNEQENIINVKNDVAFTKEYFYAEKSENKSGSSLIRVDMNLFGDQVKGTVTNHLEEPIENAAIIIFNKIIFLSTIPAESTIDLSNMKIYTYNPKFKYGLTNEIAGLKVDKNGYIKEGYMTQNQKKTILDFYMENRFNVYNDNAFLIGFTKDANQLELQLDSSYDAYGMTLIEVPVHANYSSDGSLYTTYVPIKNEEYSSSGDIMYTDEMILTYSLGKDLTDISLYFNDLSYYDEEYYKPFSGHIYFYNRSTTLYDPFDLSIKKVTATNLKPYLNEENEIVIKYVEQFDKEGKQALLPSLSTIGRVRDAGN</sequence>